<gene>
    <name evidence="4" type="primary">LOC100377217</name>
</gene>
<dbReference type="Pfam" id="PF08241">
    <property type="entry name" value="Methyltransf_11"/>
    <property type="match status" value="1"/>
</dbReference>
<evidence type="ECO:0000313" key="4">
    <source>
        <dbReference type="RefSeq" id="XP_002732399.1"/>
    </source>
</evidence>
<dbReference type="RefSeq" id="XP_002732399.1">
    <property type="nucleotide sequence ID" value="XM_002732353.2"/>
</dbReference>
<dbReference type="InterPro" id="IPR027625">
    <property type="entry name" value="OvoA_Cterm"/>
</dbReference>
<feature type="transmembrane region" description="Helical" evidence="1">
    <location>
        <begin position="20"/>
        <end position="39"/>
    </location>
</feature>
<evidence type="ECO:0000313" key="3">
    <source>
        <dbReference type="Proteomes" id="UP000694865"/>
    </source>
</evidence>
<dbReference type="PANTHER" id="PTHR45445">
    <property type="match status" value="1"/>
</dbReference>
<keyword evidence="1" id="KW-0812">Transmembrane</keyword>
<dbReference type="GeneID" id="100377217"/>
<sequence length="305" mass="34764">MSGVTNAVADFVWGNRHSFVAAAFATSAGVSAYCVYKLLNSDKERKHRDNVYETHKLLSEYFVFHFGSPSEVLRWDFGPKEALDFPRRVAEECIAAFTEQKDVPNTALDIGCAVGRTSFELARRFEHVVGIDYSHNFIAACNQLREDGYIDYEVTDQGHLTTQLRATVPDDIDRNRCSFRQGDACNLPLDIGQFGCVVAANLICRLQNPFDFLSRCESLVAPGGLLVILSPYTFLEEFTPKKNWIGGYVDSDGDEVIAFETMQEYFDSKFEFLQEKDMPFFIRETARKNQWTVSHATFWQRKESE</sequence>
<dbReference type="SUPFAM" id="SSF53335">
    <property type="entry name" value="S-adenosyl-L-methionine-dependent methyltransferases"/>
    <property type="match status" value="1"/>
</dbReference>
<proteinExistence type="predicted"/>
<accession>A0ABM0GL91</accession>
<evidence type="ECO:0000259" key="2">
    <source>
        <dbReference type="Pfam" id="PF08241"/>
    </source>
</evidence>
<dbReference type="PANTHER" id="PTHR45445:SF2">
    <property type="entry name" value="METHYLTRANSFERASE TYPE 11 DOMAIN-CONTAINING PROTEIN"/>
    <property type="match status" value="1"/>
</dbReference>
<name>A0ABM0GL91_SACKO</name>
<dbReference type="InterPro" id="IPR029063">
    <property type="entry name" value="SAM-dependent_MTases_sf"/>
</dbReference>
<keyword evidence="3" id="KW-1185">Reference proteome</keyword>
<dbReference type="InterPro" id="IPR013216">
    <property type="entry name" value="Methyltransf_11"/>
</dbReference>
<protein>
    <submittedName>
        <fullName evidence="4">Uncharacterized protein LOC100377217</fullName>
    </submittedName>
</protein>
<dbReference type="Gene3D" id="3.40.50.150">
    <property type="entry name" value="Vaccinia Virus protein VP39"/>
    <property type="match status" value="1"/>
</dbReference>
<dbReference type="NCBIfam" id="TIGR04345">
    <property type="entry name" value="ovoA_Cterm"/>
    <property type="match status" value="1"/>
</dbReference>
<dbReference type="CDD" id="cd02440">
    <property type="entry name" value="AdoMet_MTases"/>
    <property type="match status" value="1"/>
</dbReference>
<reference evidence="4" key="1">
    <citation type="submission" date="2025-08" db="UniProtKB">
        <authorList>
            <consortium name="RefSeq"/>
        </authorList>
    </citation>
    <scope>IDENTIFICATION</scope>
    <source>
        <tissue evidence="4">Testes</tissue>
    </source>
</reference>
<organism evidence="3 4">
    <name type="scientific">Saccoglossus kowalevskii</name>
    <name type="common">Acorn worm</name>
    <dbReference type="NCBI Taxonomy" id="10224"/>
    <lineage>
        <taxon>Eukaryota</taxon>
        <taxon>Metazoa</taxon>
        <taxon>Hemichordata</taxon>
        <taxon>Enteropneusta</taxon>
        <taxon>Harrimaniidae</taxon>
        <taxon>Saccoglossus</taxon>
    </lineage>
</organism>
<feature type="domain" description="Methyltransferase type 11" evidence="2">
    <location>
        <begin position="108"/>
        <end position="228"/>
    </location>
</feature>
<evidence type="ECO:0000256" key="1">
    <source>
        <dbReference type="SAM" id="Phobius"/>
    </source>
</evidence>
<keyword evidence="1" id="KW-1133">Transmembrane helix</keyword>
<dbReference type="Proteomes" id="UP000694865">
    <property type="component" value="Unplaced"/>
</dbReference>
<keyword evidence="1" id="KW-0472">Membrane</keyword>